<proteinExistence type="predicted"/>
<accession>A0A3P8KLJ4</accession>
<sequence>MTHVRKGFCEYYSNFNSSDHESVEVILFLKNLSPFSTIATSLKPKNLQISIEKWSSELNGLLKSTQTKDSEDSQKIFLSSIRNWPLFGSSCFLGLIENGPSGIPTNCEILVALSHTGIHILDSSTHECYLVFAYENIASTRVTYKDNNDYNCIGSVRLTASNGQQLILSLMQVCKTGLQSLFLPCLCSFCQIYHPH</sequence>
<organism evidence="1 2">
    <name type="scientific">Schistosoma mattheei</name>
    <dbReference type="NCBI Taxonomy" id="31246"/>
    <lineage>
        <taxon>Eukaryota</taxon>
        <taxon>Metazoa</taxon>
        <taxon>Spiralia</taxon>
        <taxon>Lophotrochozoa</taxon>
        <taxon>Platyhelminthes</taxon>
        <taxon>Trematoda</taxon>
        <taxon>Digenea</taxon>
        <taxon>Strigeidida</taxon>
        <taxon>Schistosomatoidea</taxon>
        <taxon>Schistosomatidae</taxon>
        <taxon>Schistosoma</taxon>
    </lineage>
</organism>
<name>A0A3P8KLJ4_9TREM</name>
<dbReference type="EMBL" id="UZAL01044020">
    <property type="protein sequence ID" value="VDP82003.1"/>
    <property type="molecule type" value="Genomic_DNA"/>
</dbReference>
<keyword evidence="2" id="KW-1185">Reference proteome</keyword>
<evidence type="ECO:0000313" key="1">
    <source>
        <dbReference type="EMBL" id="VDP82003.1"/>
    </source>
</evidence>
<evidence type="ECO:0000313" key="2">
    <source>
        <dbReference type="Proteomes" id="UP000269396"/>
    </source>
</evidence>
<dbReference type="AlphaFoldDB" id="A0A3P8KLJ4"/>
<reference evidence="1 2" key="1">
    <citation type="submission" date="2018-11" db="EMBL/GenBank/DDBJ databases">
        <authorList>
            <consortium name="Pathogen Informatics"/>
        </authorList>
    </citation>
    <scope>NUCLEOTIDE SEQUENCE [LARGE SCALE GENOMIC DNA]</scope>
    <source>
        <strain>Denwood</strain>
        <strain evidence="2">Zambia</strain>
    </source>
</reference>
<protein>
    <submittedName>
        <fullName evidence="1">Uncharacterized protein</fullName>
    </submittedName>
</protein>
<dbReference type="Proteomes" id="UP000269396">
    <property type="component" value="Unassembled WGS sequence"/>
</dbReference>
<gene>
    <name evidence="1" type="ORF">SMTD_LOCUS20271</name>
</gene>